<proteinExistence type="predicted"/>
<dbReference type="EMBL" id="CP074371">
    <property type="protein sequence ID" value="QVI20654.1"/>
    <property type="molecule type" value="Genomic_DNA"/>
</dbReference>
<evidence type="ECO:0008006" key="5">
    <source>
        <dbReference type="Google" id="ProtNLM"/>
    </source>
</evidence>
<keyword evidence="4" id="KW-1185">Reference proteome</keyword>
<keyword evidence="2" id="KW-0732">Signal</keyword>
<feature type="chain" id="PRO_5046248309" description="Ig-like domain-containing protein" evidence="2">
    <location>
        <begin position="33"/>
        <end position="153"/>
    </location>
</feature>
<evidence type="ECO:0000256" key="1">
    <source>
        <dbReference type="SAM" id="MobiDB-lite"/>
    </source>
</evidence>
<gene>
    <name evidence="3" type="ORF">KHQ06_31780</name>
</gene>
<sequence>MSTAHRRARKIAWSAAVVSVAGALSSLYPALAAARIHGIEVQECTTTTCTTPASYVVGQSYVFFAGTDGVSASAPTSSFYDNGTCIGGGGYNVTWVPLTAGTHTLSTNTQGHTESLTVVVVAAPPGSPTAQQPQQGTGGGGFGSGSSNLLPGS</sequence>
<dbReference type="Proteomes" id="UP000683310">
    <property type="component" value="Chromosome"/>
</dbReference>
<protein>
    <recommendedName>
        <fullName evidence="5">Ig-like domain-containing protein</fullName>
    </recommendedName>
</protein>
<reference evidence="3 4" key="1">
    <citation type="submission" date="2021-04" db="EMBL/GenBank/DDBJ databases">
        <title>Nocardia tengchongensis.</title>
        <authorList>
            <person name="Zhuang k."/>
            <person name="Ran Y."/>
            <person name="Li W."/>
        </authorList>
    </citation>
    <scope>NUCLEOTIDE SEQUENCE [LARGE SCALE GENOMIC DNA]</scope>
    <source>
        <strain evidence="3 4">CFH S0057</strain>
    </source>
</reference>
<evidence type="ECO:0000313" key="3">
    <source>
        <dbReference type="EMBL" id="QVI20654.1"/>
    </source>
</evidence>
<evidence type="ECO:0000256" key="2">
    <source>
        <dbReference type="SAM" id="SignalP"/>
    </source>
</evidence>
<name>A0ABX8CM46_9NOCA</name>
<accession>A0ABX8CM46</accession>
<evidence type="ECO:0000313" key="4">
    <source>
        <dbReference type="Proteomes" id="UP000683310"/>
    </source>
</evidence>
<feature type="compositionally biased region" description="Low complexity" evidence="1">
    <location>
        <begin position="124"/>
        <end position="135"/>
    </location>
</feature>
<feature type="region of interest" description="Disordered" evidence="1">
    <location>
        <begin position="124"/>
        <end position="153"/>
    </location>
</feature>
<organism evidence="3 4">
    <name type="scientific">Nocardia tengchongensis</name>
    <dbReference type="NCBI Taxonomy" id="2055889"/>
    <lineage>
        <taxon>Bacteria</taxon>
        <taxon>Bacillati</taxon>
        <taxon>Actinomycetota</taxon>
        <taxon>Actinomycetes</taxon>
        <taxon>Mycobacteriales</taxon>
        <taxon>Nocardiaceae</taxon>
        <taxon>Nocardia</taxon>
    </lineage>
</organism>
<feature type="signal peptide" evidence="2">
    <location>
        <begin position="1"/>
        <end position="32"/>
    </location>
</feature>